<protein>
    <submittedName>
        <fullName evidence="2">Uncharacterized protein</fullName>
    </submittedName>
</protein>
<accession>A0A7W4PMM1</accession>
<proteinExistence type="predicted"/>
<dbReference type="EMBL" id="JABEQP010000065">
    <property type="protein sequence ID" value="MBB2199961.1"/>
    <property type="molecule type" value="Genomic_DNA"/>
</dbReference>
<organism evidence="2 3">
    <name type="scientific">Gluconacetobacter dulcium</name>
    <dbReference type="NCBI Taxonomy" id="2729096"/>
    <lineage>
        <taxon>Bacteria</taxon>
        <taxon>Pseudomonadati</taxon>
        <taxon>Pseudomonadota</taxon>
        <taxon>Alphaproteobacteria</taxon>
        <taxon>Acetobacterales</taxon>
        <taxon>Acetobacteraceae</taxon>
        <taxon>Gluconacetobacter</taxon>
    </lineage>
</organism>
<dbReference type="Gene3D" id="3.40.190.10">
    <property type="entry name" value="Periplasmic binding protein-like II"/>
    <property type="match status" value="1"/>
</dbReference>
<gene>
    <name evidence="1" type="ORF">HLH44_21555</name>
    <name evidence="2" type="ORF">HLH44_21565</name>
</gene>
<evidence type="ECO:0000313" key="3">
    <source>
        <dbReference type="Proteomes" id="UP000530320"/>
    </source>
</evidence>
<comment type="caution">
    <text evidence="2">The sequence shown here is derived from an EMBL/GenBank/DDBJ whole genome shotgun (WGS) entry which is preliminary data.</text>
</comment>
<sequence length="50" mass="5602">MTVPVISYTRCPSVPTVSAIAQARGLLEEEFRDERDVRFAFKSVGFSPQL</sequence>
<feature type="non-terminal residue" evidence="2">
    <location>
        <position position="50"/>
    </location>
</feature>
<dbReference type="AlphaFoldDB" id="A0A7W4PMM1"/>
<reference evidence="2 3" key="1">
    <citation type="submission" date="2020-04" db="EMBL/GenBank/DDBJ databases">
        <title>Description of novel Gluconacetobacter.</title>
        <authorList>
            <person name="Sombolestani A."/>
        </authorList>
    </citation>
    <scope>NUCLEOTIDE SEQUENCE [LARGE SCALE GENOMIC DNA]</scope>
    <source>
        <strain evidence="2 3">LMG 22058</strain>
    </source>
</reference>
<evidence type="ECO:0000313" key="1">
    <source>
        <dbReference type="EMBL" id="MBB2199959.1"/>
    </source>
</evidence>
<dbReference type="EMBL" id="JABEQP010000064">
    <property type="protein sequence ID" value="MBB2199959.1"/>
    <property type="molecule type" value="Genomic_DNA"/>
</dbReference>
<evidence type="ECO:0000313" key="2">
    <source>
        <dbReference type="EMBL" id="MBB2199961.1"/>
    </source>
</evidence>
<name>A0A7W4PMM1_9PROT</name>
<dbReference type="Proteomes" id="UP000530320">
    <property type="component" value="Unassembled WGS sequence"/>
</dbReference>